<feature type="signal peptide" evidence="2">
    <location>
        <begin position="1"/>
        <end position="23"/>
    </location>
</feature>
<organism evidence="3 4">
    <name type="scientific">Mycoplasmopsis ciconiae</name>
    <dbReference type="NCBI Taxonomy" id="561067"/>
    <lineage>
        <taxon>Bacteria</taxon>
        <taxon>Bacillati</taxon>
        <taxon>Mycoplasmatota</taxon>
        <taxon>Mycoplasmoidales</taxon>
        <taxon>Metamycoplasmataceae</taxon>
        <taxon>Mycoplasmopsis</taxon>
    </lineage>
</organism>
<evidence type="ECO:0000256" key="2">
    <source>
        <dbReference type="SAM" id="SignalP"/>
    </source>
</evidence>
<proteinExistence type="predicted"/>
<accession>A0ABU7MLB0</accession>
<dbReference type="Pfam" id="PF07313">
    <property type="entry name" value="AmiA-like"/>
    <property type="match status" value="1"/>
</dbReference>
<dbReference type="Proteomes" id="UP001344817">
    <property type="component" value="Unassembled WGS sequence"/>
</dbReference>
<keyword evidence="4" id="KW-1185">Reference proteome</keyword>
<dbReference type="PROSITE" id="PS51257">
    <property type="entry name" value="PROKAR_LIPOPROTEIN"/>
    <property type="match status" value="1"/>
</dbReference>
<sequence length="344" mass="39407">MKFKKIMTLVLASTSATIPLLSASCVQTSEQLKNMDVVANKLKDLESQNKKLNTEVTKLKKMVSVNELRDYYVPNTNIKYKSSPETQNLLKDIFQVTNSEEYNKLDKNQKILKISEMMLGHQYVGDYLVGSPTVAEELIVDLYRLDCFTYLDYVNALITAKNIDTFIDNLKATRYKNSQVEYSKRKHYFTDWELSEPAIVKNLVVDSLGSDNIVKHEIKNLNVIKGKVNIQGASEGSRTISYLKHDKLTDEFLANNFKSGDLIMLAAPETLNDWLDVTHCGYLVFKDEDGKKVAYYRNASSSKKYNRVVDIPLVDYIKDRNYDTKNQKPYDAPKVPGILLYRTI</sequence>
<dbReference type="EMBL" id="JAZDWZ010000005">
    <property type="protein sequence ID" value="MEE3928309.1"/>
    <property type="molecule type" value="Genomic_DNA"/>
</dbReference>
<dbReference type="SUPFAM" id="SSF54001">
    <property type="entry name" value="Cysteine proteinases"/>
    <property type="match status" value="1"/>
</dbReference>
<keyword evidence="2" id="KW-0732">Signal</keyword>
<evidence type="ECO:0000313" key="3">
    <source>
        <dbReference type="EMBL" id="MEE3928309.1"/>
    </source>
</evidence>
<dbReference type="RefSeq" id="WP_330500723.1">
    <property type="nucleotide sequence ID" value="NZ_JAZDWZ010000005.1"/>
</dbReference>
<keyword evidence="1" id="KW-0175">Coiled coil</keyword>
<evidence type="ECO:0000313" key="4">
    <source>
        <dbReference type="Proteomes" id="UP001344817"/>
    </source>
</evidence>
<feature type="coiled-coil region" evidence="1">
    <location>
        <begin position="35"/>
        <end position="62"/>
    </location>
</feature>
<protein>
    <submittedName>
        <fullName evidence="3">N-acetylmuramoyl-L-alanine amidase-like domain-containing protein</fullName>
    </submittedName>
</protein>
<dbReference type="InterPro" id="IPR038765">
    <property type="entry name" value="Papain-like_cys_pep_sf"/>
</dbReference>
<feature type="chain" id="PRO_5046866835" evidence="2">
    <location>
        <begin position="24"/>
        <end position="344"/>
    </location>
</feature>
<gene>
    <name evidence="3" type="ORF">V2E24_01835</name>
</gene>
<dbReference type="Gene3D" id="2.30.260.10">
    <property type="entry name" value="putative xylanase like domain"/>
    <property type="match status" value="1"/>
</dbReference>
<reference evidence="3" key="1">
    <citation type="submission" date="2024-01" db="EMBL/GenBank/DDBJ databases">
        <title>Genome sequence of Mycoplasma ciconiae type strain DSM 25251.</title>
        <authorList>
            <person name="Spergser J."/>
        </authorList>
    </citation>
    <scope>NUCLEOTIDE SEQUENCE [LARGE SCALE GENOMIC DNA]</scope>
    <source>
        <strain evidence="3">DSM 25251</strain>
    </source>
</reference>
<dbReference type="Gene3D" id="1.10.3670.10">
    <property type="entry name" value="Putative xylanase like domain"/>
    <property type="match status" value="1"/>
</dbReference>
<comment type="caution">
    <text evidence="3">The sequence shown here is derived from an EMBL/GenBank/DDBJ whole genome shotgun (WGS) entry which is preliminary data.</text>
</comment>
<evidence type="ECO:0000256" key="1">
    <source>
        <dbReference type="SAM" id="Coils"/>
    </source>
</evidence>
<name>A0ABU7MLB0_9BACT</name>
<dbReference type="InterPro" id="IPR010846">
    <property type="entry name" value="AmiA-like"/>
</dbReference>